<feature type="transmembrane region" description="Helical" evidence="2">
    <location>
        <begin position="2591"/>
        <end position="2616"/>
    </location>
</feature>
<feature type="transmembrane region" description="Helical" evidence="2">
    <location>
        <begin position="2535"/>
        <end position="2553"/>
    </location>
</feature>
<organism evidence="3 4">
    <name type="scientific">Tetrahymena thermophila (strain SB210)</name>
    <dbReference type="NCBI Taxonomy" id="312017"/>
    <lineage>
        <taxon>Eukaryota</taxon>
        <taxon>Sar</taxon>
        <taxon>Alveolata</taxon>
        <taxon>Ciliophora</taxon>
        <taxon>Intramacronucleata</taxon>
        <taxon>Oligohymenophorea</taxon>
        <taxon>Hymenostomatida</taxon>
        <taxon>Tetrahymenina</taxon>
        <taxon>Tetrahymenidae</taxon>
        <taxon>Tetrahymena</taxon>
    </lineage>
</organism>
<keyword evidence="4" id="KW-1185">Reference proteome</keyword>
<evidence type="ECO:0000256" key="1">
    <source>
        <dbReference type="SAM" id="MobiDB-lite"/>
    </source>
</evidence>
<evidence type="ECO:0000313" key="3">
    <source>
        <dbReference type="EMBL" id="EAR97396.3"/>
    </source>
</evidence>
<dbReference type="InterPro" id="IPR006212">
    <property type="entry name" value="Furin_repeat"/>
</dbReference>
<evidence type="ECO:0000256" key="2">
    <source>
        <dbReference type="SAM" id="Phobius"/>
    </source>
</evidence>
<dbReference type="Proteomes" id="UP000009168">
    <property type="component" value="Unassembled WGS sequence"/>
</dbReference>
<accession>I7M1R3</accession>
<name>I7M1R3_TETTS</name>
<sequence>MNYYLLLILIWYSFLGIVRNLNIQTYIPGYKIDINGQILFYYPLKLSLFVNITLLLKTLIRLSLELTNQYFDVTKGIIQDCPSNCGSCIDQNTCVTCKFGYFQWSPVSNNNLYCIPCPLFNIIDLQDQILCADCVINPLTWQNTKKCTYSYKRIIGITNQQVKRYQYYQGSDSIKLHQVFQIDPLSQNAQVIEFVGGDSWCGYQLIQPNPPTNCYNINSQNQVDQSQTAVQCRVGYIFNFQNNICESCPINCSVCNSATQCLTCSDGYTLGANFQCVSCMSKIQNCQSCFYENSSQNNLVTNPFLSSQFDSEQSLLNSGYKLRCSQCSQTNTFYIPSLDMTSCEDCSTLSSCISCRYAKVDFGLVVDHSNSPYVVAQDDQQNYKKYCLACQDPFFVNYKGECEQCVDPNCEQCYYGSQQGTDSSYTLQQNFVYKTSQDNLVLKCAFCKYGTSQAALLLDGTCQQNLSFLATKDSNCAKWVQFKVLPINTMLDGTYFQCVECQFGAGFNASLPPQDRKCDQYSAIMNVPYCTSFYYITVDGKPQAVTCTRCEKGYVATATRGCVSCSNGIKGVYSMGAIQQGACNGCSLMTPSGFNYTYYLITQTAQNYAQAVEIETDFNLPIVPFCTYCHEQKVYGTCPVSCFNDCYTEKDSMGNLQYNACVPDSIMQSKCIACGNSSPYQLPWHLDQSVSSDYSQCIECPRYCLFCQQRTQDQKDGINPYYKPGSYSQLLKYANQCITCRSISDICSDFSDNTAQYQGYQLDCTQQGNYVMYYDPIINQCTPCPIDKPNCTRKLKIQQLVECRPNISVNDQNLGTNQNSYYQMKLGGMGQLSHIFDGIGTIFLDSWNPTTTLNINFSDFNSLDDNLQTYYALNEENIAEIEFEILLIPNVQKYTTNDGYSKDNANVCFFPNDVNFSLKLAQYIANINKLSLTFKTVNPTNGQIGQDPLDLFISSFSFQGWNYFNFENINFLPMYSIKTSVQVKNMLFDFSNNHFLSQLVFKNVIFMSGFDNTKQQTLLKQAKTIFCPVIDLYNVEQITMNNVQVYNFYYQKFTSFFRFNQDSGNKVSILLMNINNFIINNCQFQSINLFQLLYKTTTISMNSVTISNSLFTNSIIFNQLPGHNLAQSQHSLSMNNLVFQNNQFVQSSILNAYNLLAFKVTGLSLNFNYQLQYNTYQPLITTNTAVISTMQLTSNLPNQGVLTVQNATLFAFPVSSSAAAPPSITLDQLTVTSIQFTGSNGYIMNLVSYQNIYSVRGTVSVSNLKIQNCKGDSYLLNLFYFSSVRLVTFNTINMIDSVGLSFIYSEYSDQISITSGSISNSQLPEICKNGPLPSIPTLPTDQFHGTMLSVKNLRTRSYMFDITFQNLCIIDRVLFYFAHDQRDPRYMPETLNDPINQIILQNANTYTQFDQKISTAVVFNSCQFKTINAYVFNSNIISTLFYFSTNLQYVNLLVSVTASKINIFQVNQDTLFKSSSSFMIQDSNPSFMVLVGLSLSNINSAFQIQNGILFNGNIFACISCVFDSSNYGQEQNSFGYQGGFLNLQAKAVVINYSKFSKSVSDQGGAIYIKTYSTSASIQLLKVDFIDIKSSFSPLGSGVGGAISIDGTSSLTLTMTLCTFDQIFAYKKGAVLDLTCGQGVCKNTFDQNTISNVFAPTGSIFNVKLNKQSQSISFTKNTYSSTLTIDNMINKYAYFQFVDSELQQAISQFYIMYIQGGSITFEDNVFDGVNYLQGLIYATGGIIQFNRNTFTNSNFRFTPFVYFYKQGITQFTTTVIQNIKECVDCQPQNNQLYFLTNYTLTNFNNFFLIESSTQSVQINDITIQNVVCSKCTQGILGFQSSQKPVQIQGGKIENNVSNQGSIYIGGSPNSSSRILSSQQNLAGTQFTINNIAFQQNTANLGGAIYVSYNNLQLISCTTIQQNTAAQGGAIYFLTSDSNPNTLILQSSTISKNQAKIGGGIKIIGTFPQLLQNSVVNQNTASVSGKDLTSYPTGLKVYQNKVSKPYDSSKGAVLLNQWSPGVSVDQELFIYLTGEDGKIQKLDSGQTATLTVSLNYPSNSQIPPLAKITGATTVNYDSIIGGFYLNSVQFQQQPLSQLLAKLESSIIKIPQFDSSGALISIDTSYNLPLIINTRYCKLGEAFIQTSGQCYLCGNNTYSIIDNSTQCLDCPKQGVSSCPGANVLNLQSGYWRPSYDSDKIEDCVNSLSNCVGGKGTGDQLCAEGHIGALCEVCDISARFWLESYSNSNEFSCGKCKDTSNNTLKMVGLSIYTLIAIFFSVKSTKELLDSYIITFYFQKIGFIQKSAKQSTENVGIVIKLFTTYLQLILVITTFNLQLPPGLSDITMNIGDPVKQMSFSMDCALQKMSGGIPMTYFRLIWSQLMPLLYVIFYLIGHFIWQKVKKIQNRAVIAWIAFIYIYISMQPSVVKQNIQTISCRQISGIEYIKANVSEECYTSEHIKYMLILILPSLAIWVFLIPIFFIKKMYDGRDKLDKIEMQYKFGFLYTEYKKTSYFWEIVKVYQKTFITFFINIYDSYNIVKGVLVIIVLIIYIRLWRKYQPYLERRFNLIDLYLNLTVIASIIIAMFIQQNPFSYLVWFGYIILVTINSILIIMLIRILVSGYTYKFEAKIGEKLVQFSIKHPKIARYFNLPLVRQERVKHLWNLLRLHFKEKYLDKEEFDNKKMTERAGQNKFIDSKNKLIDYEKEETQSQKLELVKKQSIIQQDRIALKKDDIECQSLNNQSNQSADANQQQRPTQILSEKNIQNLQSNNVGVVISGQQVDDQDDFNNVSEFENPKSIQNTQTIQIQQNTKHPQENLESSQNNIQVIHLN</sequence>
<evidence type="ECO:0000313" key="4">
    <source>
        <dbReference type="Proteomes" id="UP000009168"/>
    </source>
</evidence>
<dbReference type="EMBL" id="GG662666">
    <property type="protein sequence ID" value="EAR97396.3"/>
    <property type="molecule type" value="Genomic_DNA"/>
</dbReference>
<keyword evidence="2" id="KW-1133">Transmembrane helix</keyword>
<protein>
    <submittedName>
        <fullName evidence="3">Transmembrane protein, putative</fullName>
    </submittedName>
</protein>
<dbReference type="GeneID" id="7824376"/>
<dbReference type="SUPFAM" id="SSF57184">
    <property type="entry name" value="Growth factor receptor domain"/>
    <property type="match status" value="1"/>
</dbReference>
<dbReference type="InterPro" id="IPR011050">
    <property type="entry name" value="Pectin_lyase_fold/virulence"/>
</dbReference>
<feature type="transmembrane region" description="Helical" evidence="2">
    <location>
        <begin position="2565"/>
        <end position="2585"/>
    </location>
</feature>
<dbReference type="eggNOG" id="KOG3525">
    <property type="taxonomic scope" value="Eukaryota"/>
</dbReference>
<feature type="transmembrane region" description="Helical" evidence="2">
    <location>
        <begin position="2458"/>
        <end position="2479"/>
    </location>
</feature>
<feature type="compositionally biased region" description="Polar residues" evidence="1">
    <location>
        <begin position="2814"/>
        <end position="2828"/>
    </location>
</feature>
<feature type="transmembrane region" description="Helical" evidence="2">
    <location>
        <begin position="2374"/>
        <end position="2394"/>
    </location>
</feature>
<feature type="region of interest" description="Disordered" evidence="1">
    <location>
        <begin position="2807"/>
        <end position="2828"/>
    </location>
</feature>
<keyword evidence="2" id="KW-0472">Membrane</keyword>
<proteinExistence type="predicted"/>
<dbReference type="KEGG" id="tet:TTHERM_00339770"/>
<dbReference type="STRING" id="312017.I7M1R3"/>
<dbReference type="SUPFAM" id="SSF51126">
    <property type="entry name" value="Pectin lyase-like"/>
    <property type="match status" value="1"/>
</dbReference>
<keyword evidence="2 3" id="KW-0812">Transmembrane</keyword>
<dbReference type="InterPro" id="IPR009030">
    <property type="entry name" value="Growth_fac_rcpt_cys_sf"/>
</dbReference>
<reference evidence="4" key="1">
    <citation type="journal article" date="2006" name="PLoS Biol.">
        <title>Macronuclear genome sequence of the ciliate Tetrahymena thermophila, a model eukaryote.</title>
        <authorList>
            <person name="Eisen J.A."/>
            <person name="Coyne R.S."/>
            <person name="Wu M."/>
            <person name="Wu D."/>
            <person name="Thiagarajan M."/>
            <person name="Wortman J.R."/>
            <person name="Badger J.H."/>
            <person name="Ren Q."/>
            <person name="Amedeo P."/>
            <person name="Jones K.M."/>
            <person name="Tallon L.J."/>
            <person name="Delcher A.L."/>
            <person name="Salzberg S.L."/>
            <person name="Silva J.C."/>
            <person name="Haas B.J."/>
            <person name="Majoros W.H."/>
            <person name="Farzad M."/>
            <person name="Carlton J.M."/>
            <person name="Smith R.K. Jr."/>
            <person name="Garg J."/>
            <person name="Pearlman R.E."/>
            <person name="Karrer K.M."/>
            <person name="Sun L."/>
            <person name="Manning G."/>
            <person name="Elde N.C."/>
            <person name="Turkewitz A.P."/>
            <person name="Asai D.J."/>
            <person name="Wilkes D.E."/>
            <person name="Wang Y."/>
            <person name="Cai H."/>
            <person name="Collins K."/>
            <person name="Stewart B.A."/>
            <person name="Lee S.R."/>
            <person name="Wilamowska K."/>
            <person name="Weinberg Z."/>
            <person name="Ruzzo W.L."/>
            <person name="Wloga D."/>
            <person name="Gaertig J."/>
            <person name="Frankel J."/>
            <person name="Tsao C.-C."/>
            <person name="Gorovsky M.A."/>
            <person name="Keeling P.J."/>
            <person name="Waller R.F."/>
            <person name="Patron N.J."/>
            <person name="Cherry J.M."/>
            <person name="Stover N.A."/>
            <person name="Krieger C.J."/>
            <person name="del Toro C."/>
            <person name="Ryder H.F."/>
            <person name="Williamson S.C."/>
            <person name="Barbeau R.A."/>
            <person name="Hamilton E.P."/>
            <person name="Orias E."/>
        </authorList>
    </citation>
    <scope>NUCLEOTIDE SEQUENCE [LARGE SCALE GENOMIC DNA]</scope>
    <source>
        <strain evidence="4">SB210</strain>
    </source>
</reference>
<dbReference type="SMART" id="SM00261">
    <property type="entry name" value="FU"/>
    <property type="match status" value="2"/>
</dbReference>
<dbReference type="RefSeq" id="XP_001017641.3">
    <property type="nucleotide sequence ID" value="XM_001017641.3"/>
</dbReference>
<dbReference type="InParanoid" id="I7M1R3"/>
<gene>
    <name evidence="3" type="ORF">TTHERM_00339770</name>
</gene>
<dbReference type="PANTHER" id="PTHR11319">
    <property type="entry name" value="G PROTEIN-COUPLED RECEPTOR-RELATED"/>
    <property type="match status" value="1"/>
</dbReference>
<dbReference type="Gene3D" id="2.10.220.10">
    <property type="entry name" value="Hormone Receptor, Insulin-like Growth Factor Receptor 1, Chain A, domain 2"/>
    <property type="match status" value="1"/>
</dbReference>
<dbReference type="PANTHER" id="PTHR11319:SF35">
    <property type="entry name" value="OUTER MEMBRANE PROTEIN PMPC-RELATED"/>
    <property type="match status" value="1"/>
</dbReference>